<protein>
    <submittedName>
        <fullName evidence="1">Uncharacterized protein</fullName>
    </submittedName>
</protein>
<dbReference type="AlphaFoldDB" id="A0A0C1UGU2"/>
<evidence type="ECO:0000313" key="2">
    <source>
        <dbReference type="Proteomes" id="UP000031366"/>
    </source>
</evidence>
<evidence type="ECO:0000313" key="1">
    <source>
        <dbReference type="EMBL" id="KIE46625.1"/>
    </source>
</evidence>
<name>A0A0C1UGU2_9CLOT</name>
<organism evidence="1 2">
    <name type="scientific">Clostridium argentinense CDC 2741</name>
    <dbReference type="NCBI Taxonomy" id="1418104"/>
    <lineage>
        <taxon>Bacteria</taxon>
        <taxon>Bacillati</taxon>
        <taxon>Bacillota</taxon>
        <taxon>Clostridia</taxon>
        <taxon>Eubacteriales</taxon>
        <taxon>Clostridiaceae</taxon>
        <taxon>Clostridium</taxon>
    </lineage>
</organism>
<proteinExistence type="predicted"/>
<dbReference type="EMBL" id="AYSO01000016">
    <property type="protein sequence ID" value="KIE46625.1"/>
    <property type="molecule type" value="Genomic_DNA"/>
</dbReference>
<dbReference type="Proteomes" id="UP000031366">
    <property type="component" value="Unassembled WGS sequence"/>
</dbReference>
<gene>
    <name evidence="1" type="ORF">U732_3260</name>
</gene>
<keyword evidence="2" id="KW-1185">Reference proteome</keyword>
<comment type="caution">
    <text evidence="1">The sequence shown here is derived from an EMBL/GenBank/DDBJ whole genome shotgun (WGS) entry which is preliminary data.</text>
</comment>
<sequence>MINIANLTIRLTTTKNTILNRIKNSDPMSFNCNTII</sequence>
<reference evidence="1 2" key="1">
    <citation type="journal article" date="2015" name="Infect. Genet. Evol.">
        <title>Genomic sequences of six botulinum neurotoxin-producing strains representing three clostridial species illustrate the mobility and diversity of botulinum neurotoxin genes.</title>
        <authorList>
            <person name="Smith T.J."/>
            <person name="Hill K.K."/>
            <person name="Xie G."/>
            <person name="Foley B.T."/>
            <person name="Williamson C.H."/>
            <person name="Foster J.T."/>
            <person name="Johnson S.L."/>
            <person name="Chertkov O."/>
            <person name="Teshima H."/>
            <person name="Gibbons H.S."/>
            <person name="Johnsky L.A."/>
            <person name="Karavis M.A."/>
            <person name="Smith L.A."/>
        </authorList>
    </citation>
    <scope>NUCLEOTIDE SEQUENCE [LARGE SCALE GENOMIC DNA]</scope>
    <source>
        <strain evidence="1 2">CDC 2741</strain>
    </source>
</reference>
<accession>A0A0C1UGU2</accession>